<dbReference type="GO" id="GO:0051082">
    <property type="term" value="F:unfolded protein binding"/>
    <property type="evidence" value="ECO:0007669"/>
    <property type="project" value="UniProtKB-UniRule"/>
</dbReference>
<gene>
    <name evidence="8" type="primary">htpG</name>
    <name evidence="10" type="ORF">EI77_04593</name>
</gene>
<dbReference type="InterPro" id="IPR020575">
    <property type="entry name" value="Hsp90_N"/>
</dbReference>
<evidence type="ECO:0000256" key="8">
    <source>
        <dbReference type="HAMAP-Rule" id="MF_00505"/>
    </source>
</evidence>
<dbReference type="Gene3D" id="3.30.565.10">
    <property type="entry name" value="Histidine kinase-like ATPase, C-terminal domain"/>
    <property type="match status" value="1"/>
</dbReference>
<feature type="region of interest" description="C" evidence="8">
    <location>
        <begin position="541"/>
        <end position="618"/>
    </location>
</feature>
<dbReference type="SUPFAM" id="SSF55874">
    <property type="entry name" value="ATPase domain of HSP90 chaperone/DNA topoisomerase II/histidine kinase"/>
    <property type="match status" value="1"/>
</dbReference>
<comment type="subunit">
    <text evidence="8">Homodimer.</text>
</comment>
<comment type="function">
    <text evidence="8">Molecular chaperone. Has ATPase activity.</text>
</comment>
<proteinExistence type="inferred from homology"/>
<name>A0A4R7RJZ9_9BACT</name>
<keyword evidence="3 8" id="KW-0963">Cytoplasm</keyword>
<dbReference type="OrthoDB" id="9802640at2"/>
<organism evidence="10 11">
    <name type="scientific">Prosthecobacter fusiformis</name>
    <dbReference type="NCBI Taxonomy" id="48464"/>
    <lineage>
        <taxon>Bacteria</taxon>
        <taxon>Pseudomonadati</taxon>
        <taxon>Verrucomicrobiota</taxon>
        <taxon>Verrucomicrobiia</taxon>
        <taxon>Verrucomicrobiales</taxon>
        <taxon>Verrucomicrobiaceae</taxon>
        <taxon>Prosthecobacter</taxon>
    </lineage>
</organism>
<keyword evidence="4 8" id="KW-0547">Nucleotide-binding</keyword>
<dbReference type="SUPFAM" id="SSF54211">
    <property type="entry name" value="Ribosomal protein S5 domain 2-like"/>
    <property type="match status" value="1"/>
</dbReference>
<dbReference type="RefSeq" id="WP_133797544.1">
    <property type="nucleotide sequence ID" value="NZ_SOCA01000017.1"/>
</dbReference>
<dbReference type="GO" id="GO:0016887">
    <property type="term" value="F:ATP hydrolysis activity"/>
    <property type="evidence" value="ECO:0007669"/>
    <property type="project" value="InterPro"/>
</dbReference>
<feature type="region of interest" description="A; substrate-binding" evidence="8">
    <location>
        <begin position="1"/>
        <end position="328"/>
    </location>
</feature>
<dbReference type="Pfam" id="PF00183">
    <property type="entry name" value="HSP90"/>
    <property type="match status" value="1"/>
</dbReference>
<feature type="binding site" evidence="9">
    <location>
        <position position="84"/>
    </location>
    <ligand>
        <name>ATP</name>
        <dbReference type="ChEBI" id="CHEBI:30616"/>
    </ligand>
</feature>
<dbReference type="Proteomes" id="UP000295662">
    <property type="component" value="Unassembled WGS sequence"/>
</dbReference>
<evidence type="ECO:0000256" key="3">
    <source>
        <dbReference type="ARBA" id="ARBA00022490"/>
    </source>
</evidence>
<dbReference type="Gene3D" id="3.30.230.80">
    <property type="match status" value="1"/>
</dbReference>
<evidence type="ECO:0000256" key="7">
    <source>
        <dbReference type="ARBA" id="ARBA00023186"/>
    </source>
</evidence>
<keyword evidence="5 8" id="KW-0067">ATP-binding</keyword>
<dbReference type="PANTHER" id="PTHR11528">
    <property type="entry name" value="HEAT SHOCK PROTEIN 90 FAMILY MEMBER"/>
    <property type="match status" value="1"/>
</dbReference>
<evidence type="ECO:0000256" key="4">
    <source>
        <dbReference type="ARBA" id="ARBA00022741"/>
    </source>
</evidence>
<feature type="binding site" evidence="9">
    <location>
        <position position="42"/>
    </location>
    <ligand>
        <name>ATP</name>
        <dbReference type="ChEBI" id="CHEBI:30616"/>
    </ligand>
</feature>
<dbReference type="HAMAP" id="MF_00505">
    <property type="entry name" value="HSP90"/>
    <property type="match status" value="1"/>
</dbReference>
<evidence type="ECO:0000256" key="9">
    <source>
        <dbReference type="PIRSR" id="PIRSR002583-1"/>
    </source>
</evidence>
<dbReference type="EMBL" id="SOCA01000017">
    <property type="protein sequence ID" value="TDU63072.1"/>
    <property type="molecule type" value="Genomic_DNA"/>
</dbReference>
<keyword evidence="11" id="KW-1185">Reference proteome</keyword>
<dbReference type="InterPro" id="IPR020568">
    <property type="entry name" value="Ribosomal_Su5_D2-typ_SF"/>
</dbReference>
<feature type="binding site" evidence="9">
    <location>
        <position position="89"/>
    </location>
    <ligand>
        <name>ATP</name>
        <dbReference type="ChEBI" id="CHEBI:30616"/>
    </ligand>
</feature>
<evidence type="ECO:0000256" key="1">
    <source>
        <dbReference type="ARBA" id="ARBA00004496"/>
    </source>
</evidence>
<accession>A0A4R7RJZ9</accession>
<protein>
    <recommendedName>
        <fullName evidence="8">Chaperone protein HtpG</fullName>
    </recommendedName>
    <alternativeName>
        <fullName evidence="8">Heat shock protein HtpG</fullName>
    </alternativeName>
    <alternativeName>
        <fullName evidence="8">High temperature protein G</fullName>
    </alternativeName>
</protein>
<comment type="subcellular location">
    <subcellularLocation>
        <location evidence="1 8">Cytoplasm</location>
    </subcellularLocation>
</comment>
<evidence type="ECO:0000313" key="10">
    <source>
        <dbReference type="EMBL" id="TDU63072.1"/>
    </source>
</evidence>
<dbReference type="Gene3D" id="3.40.50.11260">
    <property type="match status" value="1"/>
</dbReference>
<dbReference type="InterPro" id="IPR037196">
    <property type="entry name" value="HSP90_C"/>
</dbReference>
<feature type="binding site" evidence="9">
    <location>
        <begin position="127"/>
        <end position="132"/>
    </location>
    <ligand>
        <name>ATP</name>
        <dbReference type="ChEBI" id="CHEBI:30616"/>
    </ligand>
</feature>
<dbReference type="FunFam" id="3.30.230.80:FF:000004">
    <property type="entry name" value="Heat shock protein 75 kDa"/>
    <property type="match status" value="1"/>
</dbReference>
<comment type="caution">
    <text evidence="10">The sequence shown here is derived from an EMBL/GenBank/DDBJ whole genome shotgun (WGS) entry which is preliminary data.</text>
</comment>
<evidence type="ECO:0000256" key="2">
    <source>
        <dbReference type="ARBA" id="ARBA00008239"/>
    </source>
</evidence>
<dbReference type="PIRSF" id="PIRSF002583">
    <property type="entry name" value="Hsp90"/>
    <property type="match status" value="1"/>
</dbReference>
<feature type="binding site" evidence="9">
    <location>
        <position position="38"/>
    </location>
    <ligand>
        <name>ATP</name>
        <dbReference type="ChEBI" id="CHEBI:30616"/>
    </ligand>
</feature>
<dbReference type="GO" id="GO:0140662">
    <property type="term" value="F:ATP-dependent protein folding chaperone"/>
    <property type="evidence" value="ECO:0007669"/>
    <property type="project" value="InterPro"/>
</dbReference>
<dbReference type="NCBIfam" id="NF003555">
    <property type="entry name" value="PRK05218.1"/>
    <property type="match status" value="1"/>
</dbReference>
<keyword evidence="7 8" id="KW-0143">Chaperone</keyword>
<dbReference type="GO" id="GO:0005524">
    <property type="term" value="F:ATP binding"/>
    <property type="evidence" value="ECO:0007669"/>
    <property type="project" value="UniProtKB-UniRule"/>
</dbReference>
<dbReference type="AlphaFoldDB" id="A0A4R7RJZ9"/>
<keyword evidence="6 8" id="KW-0346">Stress response</keyword>
<comment type="caution">
    <text evidence="8">Lacks conserved residue(s) required for the propagation of feature annotation.</text>
</comment>
<dbReference type="CDD" id="cd16927">
    <property type="entry name" value="HATPase_Hsp90-like"/>
    <property type="match status" value="1"/>
</dbReference>
<dbReference type="Gene3D" id="1.20.120.790">
    <property type="entry name" value="Heat shock protein 90, C-terminal domain"/>
    <property type="match status" value="1"/>
</dbReference>
<dbReference type="InterPro" id="IPR001404">
    <property type="entry name" value="Hsp90_fam"/>
</dbReference>
<feature type="binding site" evidence="9">
    <location>
        <position position="97"/>
    </location>
    <ligand>
        <name>ATP</name>
        <dbReference type="ChEBI" id="CHEBI:30616"/>
    </ligand>
</feature>
<dbReference type="FunFam" id="3.30.565.10:FF:000009">
    <property type="entry name" value="Molecular chaperone HtpG"/>
    <property type="match status" value="1"/>
</dbReference>
<feature type="binding site" evidence="9">
    <location>
        <position position="328"/>
    </location>
    <ligand>
        <name>ATP</name>
        <dbReference type="ChEBI" id="CHEBI:30616"/>
    </ligand>
</feature>
<evidence type="ECO:0000313" key="11">
    <source>
        <dbReference type="Proteomes" id="UP000295662"/>
    </source>
</evidence>
<dbReference type="Pfam" id="PF13589">
    <property type="entry name" value="HATPase_c_3"/>
    <property type="match status" value="1"/>
</dbReference>
<evidence type="ECO:0000256" key="5">
    <source>
        <dbReference type="ARBA" id="ARBA00022840"/>
    </source>
</evidence>
<dbReference type="PRINTS" id="PR00775">
    <property type="entry name" value="HEATSHOCK90"/>
</dbReference>
<evidence type="ECO:0000256" key="6">
    <source>
        <dbReference type="ARBA" id="ARBA00023016"/>
    </source>
</evidence>
<dbReference type="InterPro" id="IPR036890">
    <property type="entry name" value="HATPase_C_sf"/>
</dbReference>
<feature type="binding site" evidence="9">
    <location>
        <begin position="104"/>
        <end position="105"/>
    </location>
    <ligand>
        <name>ATP</name>
        <dbReference type="ChEBI" id="CHEBI:30616"/>
    </ligand>
</feature>
<reference evidence="10 11" key="1">
    <citation type="submission" date="2019-03" db="EMBL/GenBank/DDBJ databases">
        <title>Genomic Encyclopedia of Archaeal and Bacterial Type Strains, Phase II (KMG-II): from individual species to whole genera.</title>
        <authorList>
            <person name="Goeker M."/>
        </authorList>
    </citation>
    <scope>NUCLEOTIDE SEQUENCE [LARGE SCALE GENOMIC DNA]</scope>
    <source>
        <strain evidence="10 11">ATCC 25309</strain>
    </source>
</reference>
<comment type="similarity">
    <text evidence="2 8">Belongs to the heat shock protein 90 family.</text>
</comment>
<sequence length="618" mass="69165">MSNTTGNSSTHEFQAEVKQVLDIVIHSLYTDREIFIRELVSNAADALEKMRLTQLTEKEVYGAELPLEIHITTDEAAGTLTIADHGIGMTRTELVENLGTIAHSGSKAFAAALKNAGKSNEASLIGQFGVGFYSAFMVADEVRVHTHSWRMEGEPLVWTSTGAGTYSIEDSAEEVRGSRIVIKLKEDALEFCRPDRVKSVLGKYSNFVGFPIQLNGERVNTVEAIWLKSKDEVTEEQYKAFYQFTAHAFDEPSYRLHFQADAPLVINALLFLPDQNMEAFGMGQMEPAVGLYCKKVLIDPHPKKLLPEWMRFVRGVIDSEDLPLNISRESMQDSALVRKLGEVVAKRLLKFLDKEAQDDAKKFQEFYAKFSRFFKEGVATDYLNRDAIAKLLRFESSLTEKGEVIGLADYVSRMKEDQKAIYYQVAPSRNTIESGPYVEAFKSKGYEVLYLYESIDEYVVNSLREFDGKPLQAVNSNEVDLGDLANEGEALNEAETQMLCDWLKGRLASGVEDVRSGKRLVSSPALAITPDGEMTPQMRQMMRVMKPDEVEAPKVILEINPRHEIVKKLSALSVSDADSAQLVAEQVLDNALLSAGLLDDPQRIVARTEKIMERLLAK</sequence>
<dbReference type="GO" id="GO:0005737">
    <property type="term" value="C:cytoplasm"/>
    <property type="evidence" value="ECO:0007669"/>
    <property type="project" value="UniProtKB-SubCell"/>
</dbReference>
<dbReference type="SUPFAM" id="SSF110942">
    <property type="entry name" value="HSP90 C-terminal domain"/>
    <property type="match status" value="1"/>
</dbReference>